<dbReference type="InterPro" id="IPR036388">
    <property type="entry name" value="WH-like_DNA-bd_sf"/>
</dbReference>
<dbReference type="InterPro" id="IPR050707">
    <property type="entry name" value="HTH_MetabolicPath_Reg"/>
</dbReference>
<feature type="domain" description="IclR-ED" evidence="5">
    <location>
        <begin position="69"/>
        <end position="251"/>
    </location>
</feature>
<gene>
    <name evidence="6" type="ORF">ACFOYW_10535</name>
</gene>
<dbReference type="InterPro" id="IPR029016">
    <property type="entry name" value="GAF-like_dom_sf"/>
</dbReference>
<organism evidence="6 7">
    <name type="scientific">Gryllotalpicola reticulitermitis</name>
    <dbReference type="NCBI Taxonomy" id="1184153"/>
    <lineage>
        <taxon>Bacteria</taxon>
        <taxon>Bacillati</taxon>
        <taxon>Actinomycetota</taxon>
        <taxon>Actinomycetes</taxon>
        <taxon>Micrococcales</taxon>
        <taxon>Microbacteriaceae</taxon>
        <taxon>Gryllotalpicola</taxon>
    </lineage>
</organism>
<evidence type="ECO:0000313" key="7">
    <source>
        <dbReference type="Proteomes" id="UP001595900"/>
    </source>
</evidence>
<dbReference type="RefSeq" id="WP_390228890.1">
    <property type="nucleotide sequence ID" value="NZ_JBHSCN010000005.1"/>
</dbReference>
<dbReference type="Pfam" id="PF09339">
    <property type="entry name" value="HTH_IclR"/>
    <property type="match status" value="1"/>
</dbReference>
<feature type="domain" description="HTH iclR-type" evidence="4">
    <location>
        <begin position="6"/>
        <end position="68"/>
    </location>
</feature>
<dbReference type="PROSITE" id="PS51078">
    <property type="entry name" value="ICLR_ED"/>
    <property type="match status" value="1"/>
</dbReference>
<dbReference type="SUPFAM" id="SSF46785">
    <property type="entry name" value="Winged helix' DNA-binding domain"/>
    <property type="match status" value="1"/>
</dbReference>
<evidence type="ECO:0000313" key="6">
    <source>
        <dbReference type="EMBL" id="MFC4243812.1"/>
    </source>
</evidence>
<keyword evidence="7" id="KW-1185">Reference proteome</keyword>
<protein>
    <submittedName>
        <fullName evidence="6">IclR family transcriptional regulator</fullName>
    </submittedName>
</protein>
<dbReference type="Pfam" id="PF01614">
    <property type="entry name" value="IclR_C"/>
    <property type="match status" value="1"/>
</dbReference>
<evidence type="ECO:0000256" key="1">
    <source>
        <dbReference type="ARBA" id="ARBA00023015"/>
    </source>
</evidence>
<dbReference type="Gene3D" id="1.10.10.10">
    <property type="entry name" value="Winged helix-like DNA-binding domain superfamily/Winged helix DNA-binding domain"/>
    <property type="match status" value="1"/>
</dbReference>
<dbReference type="EMBL" id="JBHSCN010000005">
    <property type="protein sequence ID" value="MFC4243812.1"/>
    <property type="molecule type" value="Genomic_DNA"/>
</dbReference>
<dbReference type="PROSITE" id="PS51077">
    <property type="entry name" value="HTH_ICLR"/>
    <property type="match status" value="1"/>
</dbReference>
<name>A0ABV8Q718_9MICO</name>
<evidence type="ECO:0000256" key="2">
    <source>
        <dbReference type="ARBA" id="ARBA00023125"/>
    </source>
</evidence>
<proteinExistence type="predicted"/>
<accession>A0ABV8Q718</accession>
<comment type="caution">
    <text evidence="6">The sequence shown here is derived from an EMBL/GenBank/DDBJ whole genome shotgun (WGS) entry which is preliminary data.</text>
</comment>
<evidence type="ECO:0000259" key="5">
    <source>
        <dbReference type="PROSITE" id="PS51078"/>
    </source>
</evidence>
<evidence type="ECO:0000256" key="3">
    <source>
        <dbReference type="ARBA" id="ARBA00023163"/>
    </source>
</evidence>
<keyword evidence="3" id="KW-0804">Transcription</keyword>
<keyword evidence="1" id="KW-0805">Transcription regulation</keyword>
<keyword evidence="2" id="KW-0238">DNA-binding</keyword>
<dbReference type="PANTHER" id="PTHR30136:SF35">
    <property type="entry name" value="HTH-TYPE TRANSCRIPTIONAL REGULATOR RV1719"/>
    <property type="match status" value="1"/>
</dbReference>
<dbReference type="SUPFAM" id="SSF55781">
    <property type="entry name" value="GAF domain-like"/>
    <property type="match status" value="1"/>
</dbReference>
<dbReference type="InterPro" id="IPR036390">
    <property type="entry name" value="WH_DNA-bd_sf"/>
</dbReference>
<dbReference type="InterPro" id="IPR005471">
    <property type="entry name" value="Tscrpt_reg_IclR_N"/>
</dbReference>
<dbReference type="InterPro" id="IPR014757">
    <property type="entry name" value="Tscrpt_reg_IclR_C"/>
</dbReference>
<dbReference type="SMART" id="SM00346">
    <property type="entry name" value="HTH_ICLR"/>
    <property type="match status" value="1"/>
</dbReference>
<dbReference type="PANTHER" id="PTHR30136">
    <property type="entry name" value="HELIX-TURN-HELIX TRANSCRIPTIONAL REGULATOR, ICLR FAMILY"/>
    <property type="match status" value="1"/>
</dbReference>
<reference evidence="7" key="1">
    <citation type="journal article" date="2019" name="Int. J. Syst. Evol. Microbiol.">
        <title>The Global Catalogue of Microorganisms (GCM) 10K type strain sequencing project: providing services to taxonomists for standard genome sequencing and annotation.</title>
        <authorList>
            <consortium name="The Broad Institute Genomics Platform"/>
            <consortium name="The Broad Institute Genome Sequencing Center for Infectious Disease"/>
            <person name="Wu L."/>
            <person name="Ma J."/>
        </authorList>
    </citation>
    <scope>NUCLEOTIDE SEQUENCE [LARGE SCALE GENOMIC DNA]</scope>
    <source>
        <strain evidence="7">CGMCC 1.10363</strain>
    </source>
</reference>
<sequence>MQSTPPPAANHTLEILSYLAAQRGPVQAAVIASALGLPRSSTYRILSALVEHGYALHYPERQRYGLGYAAAALGSGFSRQEPLTRLGAPVLATLVARVGETAHLTVLHGTDVIYLVEERAKHRPPLVTGVGVRLPSYSTASGRALLASLPSTQLHALFSGSDAFDGALPGYSFSRLSRELKQVTRDGYAAEDGEVTPGFASVSVAIRDHAGWPAAGITLTYRRDDVDEAARATMIEALTRHAAELSRRIRGSMQQHA</sequence>
<dbReference type="Proteomes" id="UP001595900">
    <property type="component" value="Unassembled WGS sequence"/>
</dbReference>
<dbReference type="Gene3D" id="3.30.450.40">
    <property type="match status" value="1"/>
</dbReference>
<evidence type="ECO:0000259" key="4">
    <source>
        <dbReference type="PROSITE" id="PS51077"/>
    </source>
</evidence>